<accession>A0A9X0D8V0</accession>
<proteinExistence type="predicted"/>
<protein>
    <submittedName>
        <fullName evidence="1">Uncharacterized protein</fullName>
    </submittedName>
</protein>
<dbReference type="Proteomes" id="UP001163046">
    <property type="component" value="Unassembled WGS sequence"/>
</dbReference>
<reference evidence="1" key="1">
    <citation type="submission" date="2023-01" db="EMBL/GenBank/DDBJ databases">
        <title>Genome assembly of the deep-sea coral Lophelia pertusa.</title>
        <authorList>
            <person name="Herrera S."/>
            <person name="Cordes E."/>
        </authorList>
    </citation>
    <scope>NUCLEOTIDE SEQUENCE</scope>
    <source>
        <strain evidence="1">USNM1676648</strain>
        <tissue evidence="1">Polyp</tissue>
    </source>
</reference>
<evidence type="ECO:0000313" key="1">
    <source>
        <dbReference type="EMBL" id="KAJ7391095.1"/>
    </source>
</evidence>
<gene>
    <name evidence="1" type="ORF">OS493_020119</name>
</gene>
<sequence>PKWLHFTPQWCTTKGRVQLGQGKTAEECKEMCKEGCLGVEWWEKYNHLCFKCTDPSRKAPYTNTKDHAYPPHVFLKTNG</sequence>
<dbReference type="OrthoDB" id="5968278at2759"/>
<evidence type="ECO:0000313" key="2">
    <source>
        <dbReference type="Proteomes" id="UP001163046"/>
    </source>
</evidence>
<comment type="caution">
    <text evidence="1">The sequence shown here is derived from an EMBL/GenBank/DDBJ whole genome shotgun (WGS) entry which is preliminary data.</text>
</comment>
<organism evidence="1 2">
    <name type="scientific">Desmophyllum pertusum</name>
    <dbReference type="NCBI Taxonomy" id="174260"/>
    <lineage>
        <taxon>Eukaryota</taxon>
        <taxon>Metazoa</taxon>
        <taxon>Cnidaria</taxon>
        <taxon>Anthozoa</taxon>
        <taxon>Hexacorallia</taxon>
        <taxon>Scleractinia</taxon>
        <taxon>Caryophylliina</taxon>
        <taxon>Caryophylliidae</taxon>
        <taxon>Desmophyllum</taxon>
    </lineage>
</organism>
<dbReference type="AlphaFoldDB" id="A0A9X0D8V0"/>
<keyword evidence="2" id="KW-1185">Reference proteome</keyword>
<dbReference type="EMBL" id="MU825408">
    <property type="protein sequence ID" value="KAJ7391095.1"/>
    <property type="molecule type" value="Genomic_DNA"/>
</dbReference>
<name>A0A9X0D8V0_9CNID</name>
<feature type="non-terminal residue" evidence="1">
    <location>
        <position position="1"/>
    </location>
</feature>